<dbReference type="AlphaFoldDB" id="A0A3D8RJM4"/>
<dbReference type="GeneID" id="38117279"/>
<comment type="caution">
    <text evidence="2">The sequence shown here is derived from an EMBL/GenBank/DDBJ whole genome shotgun (WGS) entry which is preliminary data.</text>
</comment>
<feature type="region of interest" description="Disordered" evidence="1">
    <location>
        <begin position="83"/>
        <end position="109"/>
    </location>
</feature>
<evidence type="ECO:0000256" key="1">
    <source>
        <dbReference type="SAM" id="MobiDB-lite"/>
    </source>
</evidence>
<name>A0A3D8RJM4_9EURO</name>
<feature type="compositionally biased region" description="Basic and acidic residues" evidence="1">
    <location>
        <begin position="91"/>
        <end position="100"/>
    </location>
</feature>
<evidence type="ECO:0000313" key="2">
    <source>
        <dbReference type="EMBL" id="RDW74247.1"/>
    </source>
</evidence>
<keyword evidence="3" id="KW-1185">Reference proteome</keyword>
<sequence length="109" mass="11591">MPHGIGMKDGSMIGLDALILATGFDVVTGSALRFNFHGIGNAQQRMGHPDPNVPGQGNARLSRFLLPVRPSKPGCIRERPLNLRDSGGVGHHNDAAHARAEAVNSRHKA</sequence>
<evidence type="ECO:0000313" key="3">
    <source>
        <dbReference type="Proteomes" id="UP000256690"/>
    </source>
</evidence>
<proteinExistence type="predicted"/>
<gene>
    <name evidence="2" type="ORF">DSM5745_06909</name>
</gene>
<reference evidence="2 3" key="1">
    <citation type="journal article" date="2018" name="IMA Fungus">
        <title>IMA Genome-F 9: Draft genome sequence of Annulohypoxylon stygium, Aspergillus mulundensis, Berkeleyomyces basicola (syn. Thielaviopsis basicola), Ceratocystis smalleyi, two Cercospora beticola strains, Coleophoma cylindrospora, Fusarium fracticaudum, Phialophora cf. hyalina, and Morchella septimelata.</title>
        <authorList>
            <person name="Wingfield B.D."/>
            <person name="Bills G.F."/>
            <person name="Dong Y."/>
            <person name="Huang W."/>
            <person name="Nel W.J."/>
            <person name="Swalarsk-Parry B.S."/>
            <person name="Vaghefi N."/>
            <person name="Wilken P.M."/>
            <person name="An Z."/>
            <person name="de Beer Z.W."/>
            <person name="De Vos L."/>
            <person name="Chen L."/>
            <person name="Duong T.A."/>
            <person name="Gao Y."/>
            <person name="Hammerbacher A."/>
            <person name="Kikkert J.R."/>
            <person name="Li Y."/>
            <person name="Li H."/>
            <person name="Li K."/>
            <person name="Li Q."/>
            <person name="Liu X."/>
            <person name="Ma X."/>
            <person name="Naidoo K."/>
            <person name="Pethybridge S.J."/>
            <person name="Sun J."/>
            <person name="Steenkamp E.T."/>
            <person name="van der Nest M.A."/>
            <person name="van Wyk S."/>
            <person name="Wingfield M.J."/>
            <person name="Xiong C."/>
            <person name="Yue Q."/>
            <person name="Zhang X."/>
        </authorList>
    </citation>
    <scope>NUCLEOTIDE SEQUENCE [LARGE SCALE GENOMIC DNA]</scope>
    <source>
        <strain evidence="2 3">DSM 5745</strain>
    </source>
</reference>
<dbReference type="EMBL" id="PVWQ01000008">
    <property type="protein sequence ID" value="RDW74247.1"/>
    <property type="molecule type" value="Genomic_DNA"/>
</dbReference>
<accession>A0A3D8RJM4</accession>
<dbReference type="Proteomes" id="UP000256690">
    <property type="component" value="Unassembled WGS sequence"/>
</dbReference>
<organism evidence="2 3">
    <name type="scientific">Aspergillus mulundensis</name>
    <dbReference type="NCBI Taxonomy" id="1810919"/>
    <lineage>
        <taxon>Eukaryota</taxon>
        <taxon>Fungi</taxon>
        <taxon>Dikarya</taxon>
        <taxon>Ascomycota</taxon>
        <taxon>Pezizomycotina</taxon>
        <taxon>Eurotiomycetes</taxon>
        <taxon>Eurotiomycetidae</taxon>
        <taxon>Eurotiales</taxon>
        <taxon>Aspergillaceae</taxon>
        <taxon>Aspergillus</taxon>
        <taxon>Aspergillus subgen. Nidulantes</taxon>
    </lineage>
</organism>
<protein>
    <recommendedName>
        <fullName evidence="4">FAD/NAD(P)-binding domain-containing protein</fullName>
    </recommendedName>
</protein>
<dbReference type="RefSeq" id="XP_026602015.1">
    <property type="nucleotide sequence ID" value="XM_026748925.1"/>
</dbReference>
<evidence type="ECO:0008006" key="4">
    <source>
        <dbReference type="Google" id="ProtNLM"/>
    </source>
</evidence>